<feature type="compositionally biased region" description="Basic and acidic residues" evidence="1">
    <location>
        <begin position="14"/>
        <end position="27"/>
    </location>
</feature>
<organism evidence="2 3">
    <name type="scientific">Pleurodeles waltl</name>
    <name type="common">Iberian ribbed newt</name>
    <dbReference type="NCBI Taxonomy" id="8319"/>
    <lineage>
        <taxon>Eukaryota</taxon>
        <taxon>Metazoa</taxon>
        <taxon>Chordata</taxon>
        <taxon>Craniata</taxon>
        <taxon>Vertebrata</taxon>
        <taxon>Euteleostomi</taxon>
        <taxon>Amphibia</taxon>
        <taxon>Batrachia</taxon>
        <taxon>Caudata</taxon>
        <taxon>Salamandroidea</taxon>
        <taxon>Salamandridae</taxon>
        <taxon>Pleurodelinae</taxon>
        <taxon>Pleurodeles</taxon>
    </lineage>
</organism>
<evidence type="ECO:0000256" key="1">
    <source>
        <dbReference type="SAM" id="MobiDB-lite"/>
    </source>
</evidence>
<feature type="compositionally biased region" description="Basic residues" evidence="1">
    <location>
        <begin position="28"/>
        <end position="38"/>
    </location>
</feature>
<accession>A0AAV7UYA6</accession>
<keyword evidence="3" id="KW-1185">Reference proteome</keyword>
<dbReference type="EMBL" id="JANPWB010000004">
    <property type="protein sequence ID" value="KAJ1192998.1"/>
    <property type="molecule type" value="Genomic_DNA"/>
</dbReference>
<dbReference type="Proteomes" id="UP001066276">
    <property type="component" value="Chromosome 2_2"/>
</dbReference>
<dbReference type="AlphaFoldDB" id="A0AAV7UYA6"/>
<evidence type="ECO:0000313" key="2">
    <source>
        <dbReference type="EMBL" id="KAJ1192998.1"/>
    </source>
</evidence>
<evidence type="ECO:0000313" key="3">
    <source>
        <dbReference type="Proteomes" id="UP001066276"/>
    </source>
</evidence>
<protein>
    <submittedName>
        <fullName evidence="2">Uncharacterized protein</fullName>
    </submittedName>
</protein>
<feature type="region of interest" description="Disordered" evidence="1">
    <location>
        <begin position="1"/>
        <end position="65"/>
    </location>
</feature>
<gene>
    <name evidence="2" type="ORF">NDU88_002304</name>
</gene>
<sequence>MDYARGTRLQKQTQRKETERTAEEGRHPPHKQRRKNQRKPLPGDSITGQEGPEEPERCHVPRGTWLSQKKTRALGGMAWPPGKMADIRFFVYPVDVSGWGGPAGASPGALEPSRASRGQPRAALWSGSAGPGLELPSAPRALLQRGEVRDCGRSRQLRMAGSESVCESRTGGRSGRGSHRFGAWAVRCPLGLPWPRAGGGAPFWALGPFGYTGSLLGRTVPGLR</sequence>
<proteinExistence type="predicted"/>
<name>A0AAV7UYA6_PLEWA</name>
<comment type="caution">
    <text evidence="2">The sequence shown here is derived from an EMBL/GenBank/DDBJ whole genome shotgun (WGS) entry which is preliminary data.</text>
</comment>
<reference evidence="2" key="1">
    <citation type="journal article" date="2022" name="bioRxiv">
        <title>Sequencing and chromosome-scale assembly of the giantPleurodeles waltlgenome.</title>
        <authorList>
            <person name="Brown T."/>
            <person name="Elewa A."/>
            <person name="Iarovenko S."/>
            <person name="Subramanian E."/>
            <person name="Araus A.J."/>
            <person name="Petzold A."/>
            <person name="Susuki M."/>
            <person name="Suzuki K.-i.T."/>
            <person name="Hayashi T."/>
            <person name="Toyoda A."/>
            <person name="Oliveira C."/>
            <person name="Osipova E."/>
            <person name="Leigh N.D."/>
            <person name="Simon A."/>
            <person name="Yun M.H."/>
        </authorList>
    </citation>
    <scope>NUCLEOTIDE SEQUENCE</scope>
    <source>
        <strain evidence="2">20211129_DDA</strain>
        <tissue evidence="2">Liver</tissue>
    </source>
</reference>